<gene>
    <name evidence="11" type="ORF">N8M53_09150</name>
</gene>
<evidence type="ECO:0000313" key="11">
    <source>
        <dbReference type="EMBL" id="WBA07992.1"/>
    </source>
</evidence>
<dbReference type="Pfam" id="PF13899">
    <property type="entry name" value="Thioredoxin_7"/>
    <property type="match status" value="1"/>
</dbReference>
<dbReference type="PANTHER" id="PTHR32234">
    <property type="entry name" value="THIOL:DISULFIDE INTERCHANGE PROTEIN DSBD"/>
    <property type="match status" value="1"/>
</dbReference>
<dbReference type="GO" id="GO:0017004">
    <property type="term" value="P:cytochrome complex assembly"/>
    <property type="evidence" value="ECO:0007669"/>
    <property type="project" value="UniProtKB-KW"/>
</dbReference>
<dbReference type="InterPro" id="IPR035671">
    <property type="entry name" value="DsbD_gamma"/>
</dbReference>
<dbReference type="GO" id="GO:0016020">
    <property type="term" value="C:membrane"/>
    <property type="evidence" value="ECO:0007669"/>
    <property type="project" value="UniProtKB-SubCell"/>
</dbReference>
<proteinExistence type="predicted"/>
<feature type="transmembrane region" description="Helical" evidence="9">
    <location>
        <begin position="308"/>
        <end position="333"/>
    </location>
</feature>
<dbReference type="AlphaFoldDB" id="A0AA47KJY1"/>
<keyword evidence="5 9" id="KW-1133">Transmembrane helix</keyword>
<dbReference type="CDD" id="cd02953">
    <property type="entry name" value="DsbDgamma"/>
    <property type="match status" value="1"/>
</dbReference>
<comment type="subcellular location">
    <subcellularLocation>
        <location evidence="1">Membrane</location>
        <topology evidence="1">Multi-pass membrane protein</topology>
    </subcellularLocation>
</comment>
<keyword evidence="3 8" id="KW-0479">Metal-binding</keyword>
<feature type="domain" description="Cytochrome c" evidence="10">
    <location>
        <begin position="604"/>
        <end position="707"/>
    </location>
</feature>
<protein>
    <submittedName>
        <fullName evidence="11">Protein-disulfide reductase DsbD family protein</fullName>
    </submittedName>
</protein>
<accession>A0AA47KJY1</accession>
<dbReference type="GO" id="GO:0020037">
    <property type="term" value="F:heme binding"/>
    <property type="evidence" value="ECO:0007669"/>
    <property type="project" value="InterPro"/>
</dbReference>
<evidence type="ECO:0000256" key="6">
    <source>
        <dbReference type="ARBA" id="ARBA00023004"/>
    </source>
</evidence>
<dbReference type="GO" id="GO:0046872">
    <property type="term" value="F:metal ion binding"/>
    <property type="evidence" value="ECO:0007669"/>
    <property type="project" value="UniProtKB-KW"/>
</dbReference>
<dbReference type="PANTHER" id="PTHR32234:SF3">
    <property type="entry name" value="SUPPRESSION OF COPPER SENSITIVITY PROTEIN"/>
    <property type="match status" value="1"/>
</dbReference>
<dbReference type="GO" id="GO:0015035">
    <property type="term" value="F:protein-disulfide reductase activity"/>
    <property type="evidence" value="ECO:0007669"/>
    <property type="project" value="TreeGrafter"/>
</dbReference>
<dbReference type="Pfam" id="PF11412">
    <property type="entry name" value="DsbD_N"/>
    <property type="match status" value="1"/>
</dbReference>
<evidence type="ECO:0000256" key="4">
    <source>
        <dbReference type="ARBA" id="ARBA00022748"/>
    </source>
</evidence>
<dbReference type="Proteomes" id="UP001164748">
    <property type="component" value="Chromosome"/>
</dbReference>
<dbReference type="InterPro" id="IPR028250">
    <property type="entry name" value="DsbDN"/>
</dbReference>
<name>A0AA47KJY1_9GAMM</name>
<sequence>MNRLKNYWHFVKHGDVWRGFALLPLLSLCLLLLSPAVRANAPDTGWLSNPDHPPVEARLALTGQGHPETQHLDGLLSIRLQGDWKTYWRSPGEGGVAPELIINDSQNLDDITWHWPAPSRHELLGLTMLGYKGQVTFPLTFEVNTWQQPVSLDATLRLSSCTSVCVITDYPISLDFTPNALEADGERMYQFNQAMSQVPKPLPSVQIESAVWDTNQQQLAVTVIGNQAWQQPDMLVDGDAVIDDTFGVPSIHHDGNTLTATFDVTNWIETPNLTDKPIQVTVVDKQLLAEHATTVQAGNVVSQVGLSIWMIGGIALLGGLILNVMPCVLPVLGLKLNSIVANPSATRGAIRGQFLASAVGILVSFWAIAGLLMALKLTGQAVGWGIQFQSPIFIGVMTLVIWLFALSLFDVLRIDLPPSWQTWMATRGGHTTSGHFVQGVFATLLATPCSAPFLGTAVAYALGGSLTSLWLIFTALAVGMALPWLLVAAFPGLTRALPKPGPWMNHVKRLFALLLAGTTVWLFWLWMPYLGVAGAIAVGTLLLVASVWLTYRTLGKLAAIKGTAGLLVVVVLGLIGASLTAQRWATPLNSEPNWVSLDEAAIDQAVDQGKWVFVDVTADWCITCHANKVGVILQSPVYDAITAPNVVAMQGDWTRPSDTVTQYLQKHQRYGVPFNIVYGPGAPEGIALPVILTDKAVMAAIEQAKTP</sequence>
<feature type="transmembrane region" description="Helical" evidence="9">
    <location>
        <begin position="533"/>
        <end position="551"/>
    </location>
</feature>
<feature type="transmembrane region" description="Helical" evidence="9">
    <location>
        <begin position="435"/>
        <end position="462"/>
    </location>
</feature>
<keyword evidence="7 9" id="KW-0472">Membrane</keyword>
<dbReference type="InterPro" id="IPR036249">
    <property type="entry name" value="Thioredoxin-like_sf"/>
</dbReference>
<evidence type="ECO:0000313" key="12">
    <source>
        <dbReference type="Proteomes" id="UP001164748"/>
    </source>
</evidence>
<keyword evidence="4" id="KW-0201">Cytochrome c-type biogenesis</keyword>
<reference evidence="11" key="1">
    <citation type="submission" date="2022-09" db="EMBL/GenBank/DDBJ databases">
        <authorList>
            <person name="Li Z.-J."/>
        </authorList>
    </citation>
    <scope>NUCLEOTIDE SEQUENCE</scope>
    <source>
        <strain evidence="11">TGB11</strain>
    </source>
</reference>
<evidence type="ECO:0000259" key="10">
    <source>
        <dbReference type="PROSITE" id="PS51007"/>
    </source>
</evidence>
<dbReference type="SUPFAM" id="SSF52833">
    <property type="entry name" value="Thioredoxin-like"/>
    <property type="match status" value="1"/>
</dbReference>
<dbReference type="Gene3D" id="3.40.30.10">
    <property type="entry name" value="Glutaredoxin"/>
    <property type="match status" value="1"/>
</dbReference>
<dbReference type="EMBL" id="CP114588">
    <property type="protein sequence ID" value="WBA07992.1"/>
    <property type="molecule type" value="Genomic_DNA"/>
</dbReference>
<evidence type="ECO:0000256" key="9">
    <source>
        <dbReference type="SAM" id="Phobius"/>
    </source>
</evidence>
<feature type="transmembrane region" description="Helical" evidence="9">
    <location>
        <begin position="563"/>
        <end position="581"/>
    </location>
</feature>
<feature type="transmembrane region" description="Helical" evidence="9">
    <location>
        <begin position="468"/>
        <end position="490"/>
    </location>
</feature>
<dbReference type="InterPro" id="IPR003834">
    <property type="entry name" value="Cyt_c_assmbl_TM_dom"/>
</dbReference>
<evidence type="ECO:0000256" key="8">
    <source>
        <dbReference type="PROSITE-ProRule" id="PRU00433"/>
    </source>
</evidence>
<keyword evidence="2 9" id="KW-0812">Transmembrane</keyword>
<keyword evidence="6 8" id="KW-0408">Iron</keyword>
<keyword evidence="8" id="KW-0349">Heme</keyword>
<evidence type="ECO:0000256" key="5">
    <source>
        <dbReference type="ARBA" id="ARBA00022989"/>
    </source>
</evidence>
<evidence type="ECO:0000256" key="2">
    <source>
        <dbReference type="ARBA" id="ARBA00022692"/>
    </source>
</evidence>
<dbReference type="PROSITE" id="PS51007">
    <property type="entry name" value="CYTC"/>
    <property type="match status" value="1"/>
</dbReference>
<dbReference type="Pfam" id="PF02683">
    <property type="entry name" value="DsbD_TM"/>
    <property type="match status" value="1"/>
</dbReference>
<organism evidence="11 12">
    <name type="scientific">Salinivibrio kushneri</name>
    <dbReference type="NCBI Taxonomy" id="1908198"/>
    <lineage>
        <taxon>Bacteria</taxon>
        <taxon>Pseudomonadati</taxon>
        <taxon>Pseudomonadota</taxon>
        <taxon>Gammaproteobacteria</taxon>
        <taxon>Vibrionales</taxon>
        <taxon>Vibrionaceae</taxon>
        <taxon>Salinivibrio</taxon>
    </lineage>
</organism>
<evidence type="ECO:0000256" key="7">
    <source>
        <dbReference type="ARBA" id="ARBA00023136"/>
    </source>
</evidence>
<evidence type="ECO:0000256" key="1">
    <source>
        <dbReference type="ARBA" id="ARBA00004141"/>
    </source>
</evidence>
<feature type="transmembrane region" description="Helical" evidence="9">
    <location>
        <begin position="392"/>
        <end position="414"/>
    </location>
</feature>
<feature type="transmembrane region" description="Helical" evidence="9">
    <location>
        <begin position="354"/>
        <end position="372"/>
    </location>
</feature>
<dbReference type="RefSeq" id="WP_269578550.1">
    <property type="nucleotide sequence ID" value="NZ_CP114588.1"/>
</dbReference>
<feature type="transmembrane region" description="Helical" evidence="9">
    <location>
        <begin position="510"/>
        <end position="527"/>
    </location>
</feature>
<dbReference type="InterPro" id="IPR009056">
    <property type="entry name" value="Cyt_c-like_dom"/>
</dbReference>
<dbReference type="GO" id="GO:0009055">
    <property type="term" value="F:electron transfer activity"/>
    <property type="evidence" value="ECO:0007669"/>
    <property type="project" value="InterPro"/>
</dbReference>
<dbReference type="GO" id="GO:0045454">
    <property type="term" value="P:cell redox homeostasis"/>
    <property type="evidence" value="ECO:0007669"/>
    <property type="project" value="TreeGrafter"/>
</dbReference>
<evidence type="ECO:0000256" key="3">
    <source>
        <dbReference type="ARBA" id="ARBA00022723"/>
    </source>
</evidence>